<evidence type="ECO:0000313" key="15">
    <source>
        <dbReference type="EMBL" id="RCU43794.1"/>
    </source>
</evidence>
<dbReference type="Proteomes" id="UP000252558">
    <property type="component" value="Unassembled WGS sequence"/>
</dbReference>
<feature type="active site" description="Electrophile" evidence="13">
    <location>
        <position position="95"/>
    </location>
</feature>
<dbReference type="InterPro" id="IPR013785">
    <property type="entry name" value="Aldolase_TIM"/>
</dbReference>
<dbReference type="InterPro" id="IPR000652">
    <property type="entry name" value="Triosephosphate_isomerase"/>
</dbReference>
<evidence type="ECO:0000256" key="10">
    <source>
        <dbReference type="ARBA" id="ARBA00023152"/>
    </source>
</evidence>
<dbReference type="UniPathway" id="UPA00109">
    <property type="reaction ID" value="UER00189"/>
</dbReference>
<feature type="binding site" evidence="13">
    <location>
        <position position="212"/>
    </location>
    <ligand>
        <name>substrate</name>
    </ligand>
</feature>
<dbReference type="GO" id="GO:0006094">
    <property type="term" value="P:gluconeogenesis"/>
    <property type="evidence" value="ECO:0007669"/>
    <property type="project" value="UniProtKB-UniRule"/>
</dbReference>
<reference evidence="15 16" key="1">
    <citation type="submission" date="2018-07" db="EMBL/GenBank/DDBJ databases">
        <title>Corallincola holothuriorum sp. nov., a new facultative anaerobe isolated from sea cucumber Apostichopus japonicus.</title>
        <authorList>
            <person name="Xia H."/>
        </authorList>
    </citation>
    <scope>NUCLEOTIDE SEQUENCE [LARGE SCALE GENOMIC DNA]</scope>
    <source>
        <strain evidence="15 16">C4</strain>
    </source>
</reference>
<dbReference type="FunFam" id="3.20.20.70:FF:000020">
    <property type="entry name" value="Triosephosphate isomerase"/>
    <property type="match status" value="1"/>
</dbReference>
<comment type="function">
    <text evidence="12 13">Involved in the gluconeogenesis. Catalyzes stereospecifically the conversion of dihydroxyacetone phosphate (DHAP) to D-glyceraldehyde-3-phosphate (G3P).</text>
</comment>
<dbReference type="NCBIfam" id="TIGR00419">
    <property type="entry name" value="tim"/>
    <property type="match status" value="1"/>
</dbReference>
<feature type="binding site" evidence="13">
    <location>
        <begin position="9"/>
        <end position="11"/>
    </location>
    <ligand>
        <name>substrate</name>
    </ligand>
</feature>
<feature type="active site" description="Proton acceptor" evidence="13">
    <location>
        <position position="167"/>
    </location>
</feature>
<evidence type="ECO:0000256" key="5">
    <source>
        <dbReference type="ARBA" id="ARBA00011738"/>
    </source>
</evidence>
<dbReference type="EMBL" id="QPID01000014">
    <property type="protein sequence ID" value="RCU43794.1"/>
    <property type="molecule type" value="Genomic_DNA"/>
</dbReference>
<evidence type="ECO:0000256" key="11">
    <source>
        <dbReference type="ARBA" id="ARBA00023235"/>
    </source>
</evidence>
<evidence type="ECO:0000256" key="2">
    <source>
        <dbReference type="ARBA" id="ARBA00004742"/>
    </source>
</evidence>
<dbReference type="InterPro" id="IPR020861">
    <property type="entry name" value="Triosephosphate_isomerase_AS"/>
</dbReference>
<keyword evidence="9 13" id="KW-0963">Cytoplasm</keyword>
<dbReference type="InterPro" id="IPR035990">
    <property type="entry name" value="TIM_sf"/>
</dbReference>
<protein>
    <recommendedName>
        <fullName evidence="7 13">Triosephosphate isomerase</fullName>
        <shortName evidence="13">TIM</shortName>
        <shortName evidence="13">TPI</shortName>
        <ecNumber evidence="6 13">5.3.1.1</ecNumber>
    </recommendedName>
    <alternativeName>
        <fullName evidence="13">Triose-phosphate isomerase</fullName>
    </alternativeName>
</protein>
<accession>A0A368N2E5</accession>
<comment type="subcellular location">
    <subcellularLocation>
        <location evidence="13 14">Cytoplasm</location>
    </subcellularLocation>
</comment>
<evidence type="ECO:0000256" key="8">
    <source>
        <dbReference type="ARBA" id="ARBA00022432"/>
    </source>
</evidence>
<evidence type="ECO:0000256" key="13">
    <source>
        <dbReference type="HAMAP-Rule" id="MF_00147"/>
    </source>
</evidence>
<dbReference type="GO" id="GO:0006096">
    <property type="term" value="P:glycolytic process"/>
    <property type="evidence" value="ECO:0007669"/>
    <property type="project" value="UniProtKB-UniRule"/>
</dbReference>
<comment type="pathway">
    <text evidence="2 13 14">Carbohydrate biosynthesis; gluconeogenesis.</text>
</comment>
<keyword evidence="16" id="KW-1185">Reference proteome</keyword>
<dbReference type="Pfam" id="PF00121">
    <property type="entry name" value="TIM"/>
    <property type="match status" value="1"/>
</dbReference>
<evidence type="ECO:0000313" key="16">
    <source>
        <dbReference type="Proteomes" id="UP000252558"/>
    </source>
</evidence>
<dbReference type="UniPathway" id="UPA00138"/>
<comment type="pathway">
    <text evidence="3">Carbohydrate metabolism; erythritol degradation.</text>
</comment>
<comment type="caution">
    <text evidence="15">The sequence shown here is derived from an EMBL/GenBank/DDBJ whole genome shotgun (WGS) entry which is preliminary data.</text>
</comment>
<dbReference type="InterPro" id="IPR022896">
    <property type="entry name" value="TrioseP_Isoase_bac/euk"/>
</dbReference>
<dbReference type="GO" id="GO:0019563">
    <property type="term" value="P:glycerol catabolic process"/>
    <property type="evidence" value="ECO:0007669"/>
    <property type="project" value="TreeGrafter"/>
</dbReference>
<dbReference type="EC" id="5.3.1.1" evidence="6 13"/>
<dbReference type="Gene3D" id="3.20.20.70">
    <property type="entry name" value="Aldolase class I"/>
    <property type="match status" value="1"/>
</dbReference>
<keyword evidence="8 13" id="KW-0312">Gluconeogenesis</keyword>
<evidence type="ECO:0000256" key="1">
    <source>
        <dbReference type="ARBA" id="ARBA00000474"/>
    </source>
</evidence>
<evidence type="ECO:0000256" key="6">
    <source>
        <dbReference type="ARBA" id="ARBA00011940"/>
    </source>
</evidence>
<evidence type="ECO:0000256" key="14">
    <source>
        <dbReference type="RuleBase" id="RU363013"/>
    </source>
</evidence>
<evidence type="ECO:0000256" key="3">
    <source>
        <dbReference type="ARBA" id="ARBA00004939"/>
    </source>
</evidence>
<dbReference type="PANTHER" id="PTHR21139:SF42">
    <property type="entry name" value="TRIOSEPHOSPHATE ISOMERASE"/>
    <property type="match status" value="1"/>
</dbReference>
<dbReference type="SUPFAM" id="SSF51351">
    <property type="entry name" value="Triosephosphate isomerase (TIM)"/>
    <property type="match status" value="1"/>
</dbReference>
<gene>
    <name evidence="13" type="primary">tpiA</name>
    <name evidence="15" type="ORF">DU002_18100</name>
</gene>
<dbReference type="RefSeq" id="WP_114339864.1">
    <property type="nucleotide sequence ID" value="NZ_QPID01000014.1"/>
</dbReference>
<keyword evidence="11 13" id="KW-0413">Isomerase</keyword>
<dbReference type="GO" id="GO:0046166">
    <property type="term" value="P:glyceraldehyde-3-phosphate biosynthetic process"/>
    <property type="evidence" value="ECO:0007669"/>
    <property type="project" value="TreeGrafter"/>
</dbReference>
<organism evidence="15 16">
    <name type="scientific">Corallincola holothuriorum</name>
    <dbReference type="NCBI Taxonomy" id="2282215"/>
    <lineage>
        <taxon>Bacteria</taxon>
        <taxon>Pseudomonadati</taxon>
        <taxon>Pseudomonadota</taxon>
        <taxon>Gammaproteobacteria</taxon>
        <taxon>Alteromonadales</taxon>
        <taxon>Psychromonadaceae</taxon>
        <taxon>Corallincola</taxon>
    </lineage>
</organism>
<dbReference type="PANTHER" id="PTHR21139">
    <property type="entry name" value="TRIOSEPHOSPHATE ISOMERASE"/>
    <property type="match status" value="1"/>
</dbReference>
<comment type="subunit">
    <text evidence="5 13 14">Homodimer.</text>
</comment>
<dbReference type="PROSITE" id="PS00171">
    <property type="entry name" value="TIM_1"/>
    <property type="match status" value="1"/>
</dbReference>
<dbReference type="GO" id="GO:0004807">
    <property type="term" value="F:triose-phosphate isomerase activity"/>
    <property type="evidence" value="ECO:0007669"/>
    <property type="project" value="UniProtKB-UniRule"/>
</dbReference>
<dbReference type="GO" id="GO:0005829">
    <property type="term" value="C:cytosol"/>
    <property type="evidence" value="ECO:0007669"/>
    <property type="project" value="TreeGrafter"/>
</dbReference>
<feature type="binding site" evidence="13">
    <location>
        <begin position="233"/>
        <end position="234"/>
    </location>
    <ligand>
        <name>substrate</name>
    </ligand>
</feature>
<comment type="similarity">
    <text evidence="4 13 14">Belongs to the triosephosphate isomerase family.</text>
</comment>
<comment type="catalytic activity">
    <reaction evidence="1 13 14">
        <text>D-glyceraldehyde 3-phosphate = dihydroxyacetone phosphate</text>
        <dbReference type="Rhea" id="RHEA:18585"/>
        <dbReference type="ChEBI" id="CHEBI:57642"/>
        <dbReference type="ChEBI" id="CHEBI:59776"/>
        <dbReference type="EC" id="5.3.1.1"/>
    </reaction>
</comment>
<keyword evidence="10 13" id="KW-0324">Glycolysis</keyword>
<evidence type="ECO:0000256" key="12">
    <source>
        <dbReference type="ARBA" id="ARBA00055680"/>
    </source>
</evidence>
<name>A0A368N2E5_9GAMM</name>
<feature type="binding site" evidence="13">
    <location>
        <position position="173"/>
    </location>
    <ligand>
        <name>substrate</name>
    </ligand>
</feature>
<dbReference type="CDD" id="cd00311">
    <property type="entry name" value="TIM"/>
    <property type="match status" value="1"/>
</dbReference>
<evidence type="ECO:0000256" key="7">
    <source>
        <dbReference type="ARBA" id="ARBA00019397"/>
    </source>
</evidence>
<evidence type="ECO:0000256" key="4">
    <source>
        <dbReference type="ARBA" id="ARBA00007422"/>
    </source>
</evidence>
<dbReference type="PROSITE" id="PS51440">
    <property type="entry name" value="TIM_2"/>
    <property type="match status" value="1"/>
</dbReference>
<comment type="pathway">
    <text evidence="13 14">Carbohydrate degradation; glycolysis; D-glyceraldehyde 3-phosphate from glycerone phosphate: step 1/1.</text>
</comment>
<dbReference type="AlphaFoldDB" id="A0A368N2E5"/>
<dbReference type="HAMAP" id="MF_00147_B">
    <property type="entry name" value="TIM_B"/>
    <property type="match status" value="1"/>
</dbReference>
<sequence>MRRPLVLGNWKMNGTKASNAELIEGLKAAAAGVDSVTIGVCPPAVFIAQIQELAGDSNICIGAQDVSVHAGGAYTGECSADMLKEFGVSYVLVGHSERRTYQNESDELIAKKFKATQDAGLVPVLCIGETLEEREAGKLESVITTQVNAVIDAYGIEAYKNAVIAYEPVWAIGTGVTASSEQAQEAHALIRKLLAAKDAEVAAGMQILYGGSMKPGNAAELMAMEDIDGGLVGGASLVAADFAGIFNAAK</sequence>
<proteinExistence type="inferred from homology"/>
<evidence type="ECO:0000256" key="9">
    <source>
        <dbReference type="ARBA" id="ARBA00022490"/>
    </source>
</evidence>
<dbReference type="OrthoDB" id="9809429at2"/>